<feature type="transmembrane region" description="Helical" evidence="1">
    <location>
        <begin position="97"/>
        <end position="125"/>
    </location>
</feature>
<dbReference type="AlphaFoldDB" id="A0A2U2PGU3"/>
<dbReference type="InterPro" id="IPR036890">
    <property type="entry name" value="HATPase_C_sf"/>
</dbReference>
<keyword evidence="1" id="KW-1133">Transmembrane helix</keyword>
<dbReference type="InterPro" id="IPR010559">
    <property type="entry name" value="Sig_transdc_His_kin_internal"/>
</dbReference>
<reference evidence="3 4" key="1">
    <citation type="submission" date="2018-04" db="EMBL/GenBank/DDBJ databases">
        <title>Pedobacter chongqingensis sp. nov., isolated from a rottenly hemp rope.</title>
        <authorList>
            <person name="Cai Y."/>
        </authorList>
    </citation>
    <scope>NUCLEOTIDE SEQUENCE [LARGE SCALE GENOMIC DNA]</scope>
    <source>
        <strain evidence="3 4">FJ4-8</strain>
    </source>
</reference>
<feature type="transmembrane region" description="Helical" evidence="1">
    <location>
        <begin position="166"/>
        <end position="187"/>
    </location>
</feature>
<keyword evidence="3" id="KW-0808">Transferase</keyword>
<feature type="domain" description="Signal transduction histidine kinase internal region" evidence="2">
    <location>
        <begin position="290"/>
        <end position="368"/>
    </location>
</feature>
<dbReference type="GO" id="GO:0000155">
    <property type="term" value="F:phosphorelay sensor kinase activity"/>
    <property type="evidence" value="ECO:0007669"/>
    <property type="project" value="InterPro"/>
</dbReference>
<comment type="caution">
    <text evidence="3">The sequence shown here is derived from an EMBL/GenBank/DDBJ whole genome shotgun (WGS) entry which is preliminary data.</text>
</comment>
<dbReference type="RefSeq" id="WP_109415908.1">
    <property type="nucleotide sequence ID" value="NZ_QEAS01000008.1"/>
</dbReference>
<sequence length="484" mass="56127">MNNQVNTRLNGYAKIEFWIVTSCIIGAYLLSFLSFGNVIDQYGNQHFNTQQIGQQSIPLLFSYLIVFILYLSLRFYLSPAFENTDETSAKSTPMILFFMALCYLAGVVNMYFAALLALKVLVIYFKRNVNNKGNEPYYEASLLIASWLLVSLISCLYLPVPSLFKFYTLFDVLMGIMVYLYAVYNFCPVTTGKKRSGLFYWWRMFLIAILSTIIIFLTGLCFRTEVYNRPIGSLSVKIGDDNDVVILAILNLFTQLLIITPLARYIYNKRNVKRNEEITTLKTELGKSDANLTFLKSQINPHFMFNALNTLYATALQEDADRTGEGIQRLGDMMRFMLDENMQDKILLTRDIEYLRNYISLQKLRIENSPEITIDSDIEDYTDDLLIAPMLLIPFVENAFKHGISLQNQSHIKVTLRIDQNTLYFDVHNSIHFRNENDPEKHRSGIGLENVKQRLMLLYPEKHDLVIHQNSREFFVHLRLNLTN</sequence>
<feature type="transmembrane region" description="Helical" evidence="1">
    <location>
        <begin position="244"/>
        <end position="267"/>
    </location>
</feature>
<keyword evidence="1" id="KW-0472">Membrane</keyword>
<dbReference type="SUPFAM" id="SSF55874">
    <property type="entry name" value="ATPase domain of HSP90 chaperone/DNA topoisomerase II/histidine kinase"/>
    <property type="match status" value="1"/>
</dbReference>
<dbReference type="OrthoDB" id="9792992at2"/>
<dbReference type="GO" id="GO:0016020">
    <property type="term" value="C:membrane"/>
    <property type="evidence" value="ECO:0007669"/>
    <property type="project" value="InterPro"/>
</dbReference>
<organism evidence="3 4">
    <name type="scientific">Pararcticibacter amylolyticus</name>
    <dbReference type="NCBI Taxonomy" id="2173175"/>
    <lineage>
        <taxon>Bacteria</taxon>
        <taxon>Pseudomonadati</taxon>
        <taxon>Bacteroidota</taxon>
        <taxon>Sphingobacteriia</taxon>
        <taxon>Sphingobacteriales</taxon>
        <taxon>Sphingobacteriaceae</taxon>
        <taxon>Pararcticibacter</taxon>
    </lineage>
</organism>
<keyword evidence="4" id="KW-1185">Reference proteome</keyword>
<protein>
    <submittedName>
        <fullName evidence="3">Histidine kinase</fullName>
    </submittedName>
</protein>
<evidence type="ECO:0000313" key="4">
    <source>
        <dbReference type="Proteomes" id="UP000245647"/>
    </source>
</evidence>
<dbReference type="Gene3D" id="3.30.565.10">
    <property type="entry name" value="Histidine kinase-like ATPase, C-terminal domain"/>
    <property type="match status" value="1"/>
</dbReference>
<dbReference type="Proteomes" id="UP000245647">
    <property type="component" value="Unassembled WGS sequence"/>
</dbReference>
<dbReference type="PANTHER" id="PTHR34220:SF7">
    <property type="entry name" value="SENSOR HISTIDINE KINASE YPDA"/>
    <property type="match status" value="1"/>
</dbReference>
<keyword evidence="1" id="KW-0812">Transmembrane</keyword>
<name>A0A2U2PGU3_9SPHI</name>
<dbReference type="Pfam" id="PF06580">
    <property type="entry name" value="His_kinase"/>
    <property type="match status" value="1"/>
</dbReference>
<feature type="transmembrane region" description="Helical" evidence="1">
    <location>
        <begin position="137"/>
        <end position="160"/>
    </location>
</feature>
<keyword evidence="3" id="KW-0418">Kinase</keyword>
<evidence type="ECO:0000259" key="2">
    <source>
        <dbReference type="Pfam" id="PF06580"/>
    </source>
</evidence>
<dbReference type="PANTHER" id="PTHR34220">
    <property type="entry name" value="SENSOR HISTIDINE KINASE YPDA"/>
    <property type="match status" value="1"/>
</dbReference>
<accession>A0A2U2PGU3</accession>
<feature type="transmembrane region" description="Helical" evidence="1">
    <location>
        <begin position="15"/>
        <end position="36"/>
    </location>
</feature>
<feature type="transmembrane region" description="Helical" evidence="1">
    <location>
        <begin position="199"/>
        <end position="220"/>
    </location>
</feature>
<gene>
    <name evidence="3" type="ORF">DDR33_11385</name>
</gene>
<feature type="transmembrane region" description="Helical" evidence="1">
    <location>
        <begin position="57"/>
        <end position="77"/>
    </location>
</feature>
<evidence type="ECO:0000256" key="1">
    <source>
        <dbReference type="SAM" id="Phobius"/>
    </source>
</evidence>
<dbReference type="InterPro" id="IPR050640">
    <property type="entry name" value="Bact_2-comp_sensor_kinase"/>
</dbReference>
<dbReference type="EMBL" id="QEAS01000008">
    <property type="protein sequence ID" value="PWG80621.1"/>
    <property type="molecule type" value="Genomic_DNA"/>
</dbReference>
<evidence type="ECO:0000313" key="3">
    <source>
        <dbReference type="EMBL" id="PWG80621.1"/>
    </source>
</evidence>
<proteinExistence type="predicted"/>